<dbReference type="SMART" id="SM00331">
    <property type="entry name" value="PP2C_SIG"/>
    <property type="match status" value="1"/>
</dbReference>
<evidence type="ECO:0000313" key="5">
    <source>
        <dbReference type="Proteomes" id="UP000198832"/>
    </source>
</evidence>
<keyword evidence="2" id="KW-1133">Transmembrane helix</keyword>
<keyword evidence="5" id="KW-1185">Reference proteome</keyword>
<evidence type="ECO:0000256" key="1">
    <source>
        <dbReference type="SAM" id="MobiDB-lite"/>
    </source>
</evidence>
<gene>
    <name evidence="4" type="ORF">SAMN04487968_11453</name>
</gene>
<dbReference type="SMART" id="SM00332">
    <property type="entry name" value="PP2Cc"/>
    <property type="match status" value="1"/>
</dbReference>
<proteinExistence type="predicted"/>
<dbReference type="EMBL" id="FOLB01000014">
    <property type="protein sequence ID" value="SFC91667.1"/>
    <property type="molecule type" value="Genomic_DNA"/>
</dbReference>
<dbReference type="CDD" id="cd00143">
    <property type="entry name" value="PP2Cc"/>
    <property type="match status" value="1"/>
</dbReference>
<feature type="region of interest" description="Disordered" evidence="1">
    <location>
        <begin position="286"/>
        <end position="309"/>
    </location>
</feature>
<dbReference type="Pfam" id="PF13672">
    <property type="entry name" value="PP2C_2"/>
    <property type="match status" value="1"/>
</dbReference>
<dbReference type="SUPFAM" id="SSF81606">
    <property type="entry name" value="PP2C-like"/>
    <property type="match status" value="1"/>
</dbReference>
<name>A0A1I1N205_9ACTN</name>
<dbReference type="PANTHER" id="PTHR47992">
    <property type="entry name" value="PROTEIN PHOSPHATASE"/>
    <property type="match status" value="1"/>
</dbReference>
<dbReference type="AlphaFoldDB" id="A0A1I1N205"/>
<evidence type="ECO:0000313" key="4">
    <source>
        <dbReference type="EMBL" id="SFC91667.1"/>
    </source>
</evidence>
<dbReference type="Gene3D" id="3.60.40.10">
    <property type="entry name" value="PPM-type phosphatase domain"/>
    <property type="match status" value="1"/>
</dbReference>
<dbReference type="InterPro" id="IPR001932">
    <property type="entry name" value="PPM-type_phosphatase-like_dom"/>
</dbReference>
<keyword evidence="2" id="KW-0472">Membrane</keyword>
<reference evidence="4 5" key="1">
    <citation type="submission" date="2016-10" db="EMBL/GenBank/DDBJ databases">
        <authorList>
            <person name="de Groot N.N."/>
        </authorList>
    </citation>
    <scope>NUCLEOTIDE SEQUENCE [LARGE SCALE GENOMIC DNA]</scope>
    <source>
        <strain evidence="4 5">CGMCC 1.7056</strain>
    </source>
</reference>
<feature type="compositionally biased region" description="Low complexity" evidence="1">
    <location>
        <begin position="298"/>
        <end position="309"/>
    </location>
</feature>
<dbReference type="RefSeq" id="WP_091126085.1">
    <property type="nucleotide sequence ID" value="NZ_FOLB01000014.1"/>
</dbReference>
<evidence type="ECO:0000256" key="2">
    <source>
        <dbReference type="SAM" id="Phobius"/>
    </source>
</evidence>
<dbReference type="InterPro" id="IPR015655">
    <property type="entry name" value="PP2C"/>
</dbReference>
<feature type="domain" description="PPM-type phosphatase" evidence="3">
    <location>
        <begin position="11"/>
        <end position="245"/>
    </location>
</feature>
<dbReference type="InterPro" id="IPR036457">
    <property type="entry name" value="PPM-type-like_dom_sf"/>
</dbReference>
<dbReference type="Proteomes" id="UP000198832">
    <property type="component" value="Unassembled WGS sequence"/>
</dbReference>
<dbReference type="PROSITE" id="PS51746">
    <property type="entry name" value="PPM_2"/>
    <property type="match status" value="1"/>
</dbReference>
<organism evidence="4 5">
    <name type="scientific">Nocardioides terrae</name>
    <dbReference type="NCBI Taxonomy" id="574651"/>
    <lineage>
        <taxon>Bacteria</taxon>
        <taxon>Bacillati</taxon>
        <taxon>Actinomycetota</taxon>
        <taxon>Actinomycetes</taxon>
        <taxon>Propionibacteriales</taxon>
        <taxon>Nocardioidaceae</taxon>
        <taxon>Nocardioides</taxon>
    </lineage>
</organism>
<feature type="transmembrane region" description="Helical" evidence="2">
    <location>
        <begin position="338"/>
        <end position="359"/>
    </location>
</feature>
<keyword evidence="2" id="KW-0812">Transmembrane</keyword>
<dbReference type="GO" id="GO:0004722">
    <property type="term" value="F:protein serine/threonine phosphatase activity"/>
    <property type="evidence" value="ECO:0007669"/>
    <property type="project" value="InterPro"/>
</dbReference>
<dbReference type="STRING" id="574651.SAMN04487968_11453"/>
<sequence length="439" mass="46949">MSQDDRALQLRFAAISDVGRVRKDNQDSGYAGPWLLTVCDGVGGAARGDLASSTAVQQLRNLDVAPQPEHTTEEMIGQVAGALHRAHDRIAELVDHDPSLSSTSTTATVALFDGTQLAIGHVGDSRAYLFRQQGLTQLTHDHTFVQTLIDDGRITETEARYHPHRNLILKAIDGQRETEPDLFIVPLQAGDRLMLCSDGVCGVLDDGRIADVLTGGSADYAAVELVRASLEAGSSDNVTCIVADVVEAGEADDGNDEGNDGDETHAEPQLVGAAAELRRRRLFKGHRSGDTGELEPVPGDSDGLDGLPDGAIPDDPLDPEALRYAPRAPSRFLWLRRVLALAVLVGVVWVAAAGAWSWAQRQYFVGVHGDDVTIFRGLNTSFVGIDLSKPYVKTDLSVDTLATYDARQVKQGVTQSSLDDAKHYIASLASRVGTVAGAE</sequence>
<evidence type="ECO:0000259" key="3">
    <source>
        <dbReference type="PROSITE" id="PS51746"/>
    </source>
</evidence>
<protein>
    <submittedName>
        <fullName evidence="4">Protein phosphatase</fullName>
    </submittedName>
</protein>
<accession>A0A1I1N205</accession>
<dbReference type="OrthoDB" id="9801841at2"/>